<name>A0A1I2AUL7_9BACT</name>
<gene>
    <name evidence="1" type="ORF">SAMN05444380_1124</name>
</gene>
<evidence type="ECO:0000313" key="1">
    <source>
        <dbReference type="EMBL" id="SFE47674.1"/>
    </source>
</evidence>
<accession>A0A1I2AUL7</accession>
<protein>
    <submittedName>
        <fullName evidence="1">Uncharacterized protein</fullName>
    </submittedName>
</protein>
<keyword evidence="2" id="KW-1185">Reference proteome</keyword>
<reference evidence="1 2" key="1">
    <citation type="submission" date="2016-10" db="EMBL/GenBank/DDBJ databases">
        <authorList>
            <person name="de Groot N.N."/>
        </authorList>
    </citation>
    <scope>NUCLEOTIDE SEQUENCE [LARGE SCALE GENOMIC DNA]</scope>
    <source>
        <strain evidence="1 2">DSM 19012</strain>
    </source>
</reference>
<dbReference type="EMBL" id="FONA01000012">
    <property type="protein sequence ID" value="SFE47674.1"/>
    <property type="molecule type" value="Genomic_DNA"/>
</dbReference>
<evidence type="ECO:0000313" key="2">
    <source>
        <dbReference type="Proteomes" id="UP000181976"/>
    </source>
</evidence>
<proteinExistence type="predicted"/>
<organism evidence="1 2">
    <name type="scientific">Thermophagus xiamenensis</name>
    <dbReference type="NCBI Taxonomy" id="385682"/>
    <lineage>
        <taxon>Bacteria</taxon>
        <taxon>Pseudomonadati</taxon>
        <taxon>Bacteroidota</taxon>
        <taxon>Bacteroidia</taxon>
        <taxon>Marinilabiliales</taxon>
        <taxon>Marinilabiliaceae</taxon>
        <taxon>Thermophagus</taxon>
    </lineage>
</organism>
<sequence length="88" mass="10256">MKHSFLFANELTIFVFYSFYAGDDYAQNCKIKNSRAELFENTHVEVNAFKSIKTRNTLSRRPMLYYSNGKYSTFFLSNLGKGKILGNF</sequence>
<dbReference type="Proteomes" id="UP000181976">
    <property type="component" value="Unassembled WGS sequence"/>
</dbReference>
<dbReference type="InParanoid" id="A0A1I2AUL7"/>
<dbReference type="AlphaFoldDB" id="A0A1I2AUL7"/>